<keyword evidence="2" id="KW-1185">Reference proteome</keyword>
<organism evidence="1 2">
    <name type="scientific">Capsulimonas corticalis</name>
    <dbReference type="NCBI Taxonomy" id="2219043"/>
    <lineage>
        <taxon>Bacteria</taxon>
        <taxon>Bacillati</taxon>
        <taxon>Armatimonadota</taxon>
        <taxon>Armatimonadia</taxon>
        <taxon>Capsulimonadales</taxon>
        <taxon>Capsulimonadaceae</taxon>
        <taxon>Capsulimonas</taxon>
    </lineage>
</organism>
<dbReference type="KEGG" id="ccot:CCAX7_17090"/>
<accession>A0A9N7L2E3</accession>
<gene>
    <name evidence="1" type="ORF">CCAX7_17090</name>
</gene>
<evidence type="ECO:0000313" key="2">
    <source>
        <dbReference type="Proteomes" id="UP000287394"/>
    </source>
</evidence>
<evidence type="ECO:0000313" key="1">
    <source>
        <dbReference type="EMBL" id="BDI29658.1"/>
    </source>
</evidence>
<dbReference type="Proteomes" id="UP000287394">
    <property type="component" value="Chromosome"/>
</dbReference>
<evidence type="ECO:0008006" key="3">
    <source>
        <dbReference type="Google" id="ProtNLM"/>
    </source>
</evidence>
<proteinExistence type="predicted"/>
<sequence length="155" mass="16948">MDDLEAMLPQVCAWAEAQERRILADGAPLTESQRRDAVAMGVAFPDRVRVLRVPSVPIPDSPELRAASASLGFLPGGAAGMALGYGVFIQDDYWNVRSILAHELVHTSQYERLGGFAPFLKQYLTECLTVGYTHSELEREAVTKSAGVRREDAGE</sequence>
<protein>
    <recommendedName>
        <fullName evidence="3">DUF4157 domain-containing protein</fullName>
    </recommendedName>
</protein>
<reference evidence="1 2" key="1">
    <citation type="journal article" date="2019" name="Int. J. Syst. Evol. Microbiol.">
        <title>Capsulimonas corticalis gen. nov., sp. nov., an aerobic capsulated bacterium, of a novel bacterial order, Capsulimonadales ord. nov., of the class Armatimonadia of the phylum Armatimonadetes.</title>
        <authorList>
            <person name="Li J."/>
            <person name="Kudo C."/>
            <person name="Tonouchi A."/>
        </authorList>
    </citation>
    <scope>NUCLEOTIDE SEQUENCE [LARGE SCALE GENOMIC DNA]</scope>
    <source>
        <strain evidence="1 2">AX-7</strain>
    </source>
</reference>
<name>A0A9N7L2E3_9BACT</name>
<dbReference type="AlphaFoldDB" id="A0A9N7L2E3"/>
<dbReference type="EMBL" id="AP025739">
    <property type="protein sequence ID" value="BDI29658.1"/>
    <property type="molecule type" value="Genomic_DNA"/>
</dbReference>